<dbReference type="InterPro" id="IPR006659">
    <property type="entry name" value="Arsenate_reductase"/>
</dbReference>
<dbReference type="NCBIfam" id="TIGR00014">
    <property type="entry name" value="arsC"/>
    <property type="match status" value="1"/>
</dbReference>
<organism evidence="4 5">
    <name type="scientific">Aequorivita vladivostokensis</name>
    <dbReference type="NCBI Taxonomy" id="171194"/>
    <lineage>
        <taxon>Bacteria</taxon>
        <taxon>Pseudomonadati</taxon>
        <taxon>Bacteroidota</taxon>
        <taxon>Flavobacteriia</taxon>
        <taxon>Flavobacteriales</taxon>
        <taxon>Flavobacteriaceae</taxon>
        <taxon>Aequorivita</taxon>
    </lineage>
</organism>
<dbReference type="SUPFAM" id="SSF52833">
    <property type="entry name" value="Thioredoxin-like"/>
    <property type="match status" value="1"/>
</dbReference>
<dbReference type="PANTHER" id="PTHR30041">
    <property type="entry name" value="ARSENATE REDUCTASE"/>
    <property type="match status" value="1"/>
</dbReference>
<reference evidence="4 5" key="1">
    <citation type="submission" date="2014-10" db="EMBL/GenBank/DDBJ databases">
        <title>Genome sequencing of Vitellibacter vladivostokensis KMM 3516.</title>
        <authorList>
            <person name="Thevarajoo S."/>
            <person name="Selvaratnam C."/>
            <person name="Goh K.M."/>
            <person name="Chong C.S."/>
        </authorList>
    </citation>
    <scope>NUCLEOTIDE SEQUENCE [LARGE SCALE GENOMIC DNA]</scope>
    <source>
        <strain evidence="4 5">KMM 3516</strain>
    </source>
</reference>
<keyword evidence="2" id="KW-0560">Oxidoreductase</keyword>
<gene>
    <name evidence="4" type="ORF">MB09_03070</name>
</gene>
<evidence type="ECO:0000256" key="3">
    <source>
        <dbReference type="PROSITE-ProRule" id="PRU01282"/>
    </source>
</evidence>
<dbReference type="Pfam" id="PF03960">
    <property type="entry name" value="ArsC"/>
    <property type="match status" value="1"/>
</dbReference>
<evidence type="ECO:0000313" key="4">
    <source>
        <dbReference type="EMBL" id="KJJ39247.1"/>
    </source>
</evidence>
<dbReference type="CDD" id="cd03034">
    <property type="entry name" value="ArsC_ArsC"/>
    <property type="match status" value="1"/>
</dbReference>
<evidence type="ECO:0000256" key="2">
    <source>
        <dbReference type="ARBA" id="ARBA00023002"/>
    </source>
</evidence>
<dbReference type="Gene3D" id="3.40.30.10">
    <property type="entry name" value="Glutaredoxin"/>
    <property type="match status" value="1"/>
</dbReference>
<comment type="caution">
    <text evidence="4">The sequence shown here is derived from an EMBL/GenBank/DDBJ whole genome shotgun (WGS) entry which is preliminary data.</text>
</comment>
<dbReference type="InterPro" id="IPR036249">
    <property type="entry name" value="Thioredoxin-like_sf"/>
</dbReference>
<name>A0ABR5DKD8_9FLAO</name>
<comment type="similarity">
    <text evidence="1 3">Belongs to the ArsC family.</text>
</comment>
<dbReference type="InterPro" id="IPR006660">
    <property type="entry name" value="Arsenate_reductase-like"/>
</dbReference>
<dbReference type="PANTHER" id="PTHR30041:SF4">
    <property type="entry name" value="ARSENATE REDUCTASE"/>
    <property type="match status" value="1"/>
</dbReference>
<dbReference type="Proteomes" id="UP000033497">
    <property type="component" value="Unassembled WGS sequence"/>
</dbReference>
<evidence type="ECO:0000313" key="5">
    <source>
        <dbReference type="Proteomes" id="UP000033497"/>
    </source>
</evidence>
<proteinExistence type="inferred from homology"/>
<dbReference type="EMBL" id="JSVU01000002">
    <property type="protein sequence ID" value="KJJ39247.1"/>
    <property type="molecule type" value="Genomic_DNA"/>
</dbReference>
<dbReference type="RefSeq" id="WP_045079420.1">
    <property type="nucleotide sequence ID" value="NZ_JSVU01000002.1"/>
</dbReference>
<dbReference type="PROSITE" id="PS51353">
    <property type="entry name" value="ARSC"/>
    <property type="match status" value="1"/>
</dbReference>
<accession>A0ABR5DKD8</accession>
<keyword evidence="5" id="KW-1185">Reference proteome</keyword>
<protein>
    <submittedName>
        <fullName evidence="4">Arsenate reductase</fullName>
    </submittedName>
</protein>
<evidence type="ECO:0000256" key="1">
    <source>
        <dbReference type="ARBA" id="ARBA00007198"/>
    </source>
</evidence>
<sequence length="113" mass="13057">MTTLYHNPRCSKSRQALQLLEEEGETIEIVKYLENPPTHQELKQVIELLGIDPIELVRKQEAEWRENYKGKNLTNEEVIDAMIQHPKLIERPIAIKGTHAVVGRPPEKVLDIL</sequence>